<protein>
    <recommendedName>
        <fullName evidence="1">FBD domain-containing protein</fullName>
    </recommendedName>
</protein>
<dbReference type="PANTHER" id="PTHR31900:SF34">
    <property type="entry name" value="EMB|CAB62440.1-RELATED"/>
    <property type="match status" value="1"/>
</dbReference>
<name>A0AAN9Q090_CANGL</name>
<dbReference type="EMBL" id="JAYMYQ010000008">
    <property type="protein sequence ID" value="KAK7316339.1"/>
    <property type="molecule type" value="Genomic_DNA"/>
</dbReference>
<dbReference type="InterPro" id="IPR050232">
    <property type="entry name" value="FBL13/AtMIF1-like"/>
</dbReference>
<sequence>MLKVVSNAQVLRIHGMSNSQNEEDVNIVNGIDKKHAIPVYHRLTYIQFNYMEYKKDWIAAVDLLKYCPKLEALVIEKRDVPFIWEDDGEIVNWLYPQSDSECISSHLKICTLKNYKGFKSEFQFAAYIMQNARFLRTMKICSTADHPWEKFRMLKELSSCTRCSKTCELSFE</sequence>
<proteinExistence type="predicted"/>
<dbReference type="Proteomes" id="UP001367508">
    <property type="component" value="Unassembled WGS sequence"/>
</dbReference>
<evidence type="ECO:0000259" key="1">
    <source>
        <dbReference type="SMART" id="SM00579"/>
    </source>
</evidence>
<dbReference type="AlphaFoldDB" id="A0AAN9Q090"/>
<dbReference type="SMART" id="SM00579">
    <property type="entry name" value="FBD"/>
    <property type="match status" value="1"/>
</dbReference>
<keyword evidence="3" id="KW-1185">Reference proteome</keyword>
<reference evidence="2 3" key="1">
    <citation type="submission" date="2024-01" db="EMBL/GenBank/DDBJ databases">
        <title>The genomes of 5 underutilized Papilionoideae crops provide insights into root nodulation and disease resistanc.</title>
        <authorList>
            <person name="Jiang F."/>
        </authorList>
    </citation>
    <scope>NUCLEOTIDE SEQUENCE [LARGE SCALE GENOMIC DNA]</scope>
    <source>
        <strain evidence="2">LVBAO_FW01</strain>
        <tissue evidence="2">Leaves</tissue>
    </source>
</reference>
<comment type="caution">
    <text evidence="2">The sequence shown here is derived from an EMBL/GenBank/DDBJ whole genome shotgun (WGS) entry which is preliminary data.</text>
</comment>
<feature type="domain" description="FBD" evidence="1">
    <location>
        <begin position="101"/>
        <end position="172"/>
    </location>
</feature>
<gene>
    <name evidence="2" type="ORF">VNO77_35302</name>
</gene>
<accession>A0AAN9Q090</accession>
<dbReference type="Pfam" id="PF08387">
    <property type="entry name" value="FBD"/>
    <property type="match status" value="1"/>
</dbReference>
<evidence type="ECO:0000313" key="3">
    <source>
        <dbReference type="Proteomes" id="UP001367508"/>
    </source>
</evidence>
<evidence type="ECO:0000313" key="2">
    <source>
        <dbReference type="EMBL" id="KAK7316339.1"/>
    </source>
</evidence>
<organism evidence="2 3">
    <name type="scientific">Canavalia gladiata</name>
    <name type="common">Sword bean</name>
    <name type="synonym">Dolichos gladiatus</name>
    <dbReference type="NCBI Taxonomy" id="3824"/>
    <lineage>
        <taxon>Eukaryota</taxon>
        <taxon>Viridiplantae</taxon>
        <taxon>Streptophyta</taxon>
        <taxon>Embryophyta</taxon>
        <taxon>Tracheophyta</taxon>
        <taxon>Spermatophyta</taxon>
        <taxon>Magnoliopsida</taxon>
        <taxon>eudicotyledons</taxon>
        <taxon>Gunneridae</taxon>
        <taxon>Pentapetalae</taxon>
        <taxon>rosids</taxon>
        <taxon>fabids</taxon>
        <taxon>Fabales</taxon>
        <taxon>Fabaceae</taxon>
        <taxon>Papilionoideae</taxon>
        <taxon>50 kb inversion clade</taxon>
        <taxon>NPAAA clade</taxon>
        <taxon>indigoferoid/millettioid clade</taxon>
        <taxon>Phaseoleae</taxon>
        <taxon>Canavalia</taxon>
    </lineage>
</organism>
<dbReference type="PANTHER" id="PTHR31900">
    <property type="entry name" value="F-BOX/RNI SUPERFAMILY PROTEIN-RELATED"/>
    <property type="match status" value="1"/>
</dbReference>
<dbReference type="InterPro" id="IPR006566">
    <property type="entry name" value="FBD"/>
</dbReference>